<sequence>MAKKIKYLTTGQFAKQVNLSRIRIWVLVKQKRIKAYKFEGIYRIPESELEKFKIIQAAKKRIQQLHEEAP</sequence>
<name>X1MXH0_9ZZZZ</name>
<dbReference type="EMBL" id="BARV01022339">
    <property type="protein sequence ID" value="GAI19390.1"/>
    <property type="molecule type" value="Genomic_DNA"/>
</dbReference>
<accession>X1MXH0</accession>
<comment type="caution">
    <text evidence="2">The sequence shown here is derived from an EMBL/GenBank/DDBJ whole genome shotgun (WGS) entry which is preliminary data.</text>
</comment>
<gene>
    <name evidence="2" type="ORF">S06H3_36847</name>
</gene>
<feature type="domain" description="Helix-turn-helix" evidence="1">
    <location>
        <begin position="7"/>
        <end position="52"/>
    </location>
</feature>
<evidence type="ECO:0000313" key="2">
    <source>
        <dbReference type="EMBL" id="GAI19390.1"/>
    </source>
</evidence>
<dbReference type="AlphaFoldDB" id="X1MXH0"/>
<feature type="non-terminal residue" evidence="2">
    <location>
        <position position="70"/>
    </location>
</feature>
<proteinExistence type="predicted"/>
<organism evidence="2">
    <name type="scientific">marine sediment metagenome</name>
    <dbReference type="NCBI Taxonomy" id="412755"/>
    <lineage>
        <taxon>unclassified sequences</taxon>
        <taxon>metagenomes</taxon>
        <taxon>ecological metagenomes</taxon>
    </lineage>
</organism>
<dbReference type="GO" id="GO:0003677">
    <property type="term" value="F:DNA binding"/>
    <property type="evidence" value="ECO:0007669"/>
    <property type="project" value="InterPro"/>
</dbReference>
<dbReference type="NCBIfam" id="TIGR01764">
    <property type="entry name" value="excise"/>
    <property type="match status" value="1"/>
</dbReference>
<protein>
    <recommendedName>
        <fullName evidence="1">Helix-turn-helix domain-containing protein</fullName>
    </recommendedName>
</protein>
<dbReference type="Pfam" id="PF12728">
    <property type="entry name" value="HTH_17"/>
    <property type="match status" value="1"/>
</dbReference>
<evidence type="ECO:0000259" key="1">
    <source>
        <dbReference type="Pfam" id="PF12728"/>
    </source>
</evidence>
<reference evidence="2" key="1">
    <citation type="journal article" date="2014" name="Front. Microbiol.">
        <title>High frequency of phylogenetically diverse reductive dehalogenase-homologous genes in deep subseafloor sedimentary metagenomes.</title>
        <authorList>
            <person name="Kawai M."/>
            <person name="Futagami T."/>
            <person name="Toyoda A."/>
            <person name="Takaki Y."/>
            <person name="Nishi S."/>
            <person name="Hori S."/>
            <person name="Arai W."/>
            <person name="Tsubouchi T."/>
            <person name="Morono Y."/>
            <person name="Uchiyama I."/>
            <person name="Ito T."/>
            <person name="Fujiyama A."/>
            <person name="Inagaki F."/>
            <person name="Takami H."/>
        </authorList>
    </citation>
    <scope>NUCLEOTIDE SEQUENCE</scope>
    <source>
        <strain evidence="2">Expedition CK06-06</strain>
    </source>
</reference>
<dbReference type="InterPro" id="IPR041657">
    <property type="entry name" value="HTH_17"/>
</dbReference>
<dbReference type="InterPro" id="IPR010093">
    <property type="entry name" value="SinI_DNA-bd"/>
</dbReference>